<keyword evidence="8 14" id="KW-0812">Transmembrane</keyword>
<feature type="transmembrane region" description="Helical" evidence="14">
    <location>
        <begin position="238"/>
        <end position="258"/>
    </location>
</feature>
<keyword evidence="6" id="KW-0328">Glycosyltransferase</keyword>
<feature type="transmembrane region" description="Helical" evidence="14">
    <location>
        <begin position="145"/>
        <end position="168"/>
    </location>
</feature>
<evidence type="ECO:0000256" key="6">
    <source>
        <dbReference type="ARBA" id="ARBA00022676"/>
    </source>
</evidence>
<evidence type="ECO:0000256" key="3">
    <source>
        <dbReference type="ARBA" id="ARBA00010600"/>
    </source>
</evidence>
<organism evidence="16 17">
    <name type="scientific">Hevea brasiliensis</name>
    <name type="common">Para rubber tree</name>
    <name type="synonym">Siphonia brasiliensis</name>
    <dbReference type="NCBI Taxonomy" id="3981"/>
    <lineage>
        <taxon>Eukaryota</taxon>
        <taxon>Viridiplantae</taxon>
        <taxon>Streptophyta</taxon>
        <taxon>Embryophyta</taxon>
        <taxon>Tracheophyta</taxon>
        <taxon>Spermatophyta</taxon>
        <taxon>Magnoliopsida</taxon>
        <taxon>eudicotyledons</taxon>
        <taxon>Gunneridae</taxon>
        <taxon>Pentapetalae</taxon>
        <taxon>rosids</taxon>
        <taxon>fabids</taxon>
        <taxon>Malpighiales</taxon>
        <taxon>Euphorbiaceae</taxon>
        <taxon>Crotonoideae</taxon>
        <taxon>Micrandreae</taxon>
        <taxon>Hevea</taxon>
    </lineage>
</organism>
<keyword evidence="7" id="KW-0808">Transferase</keyword>
<keyword evidence="9" id="KW-0256">Endoplasmic reticulum</keyword>
<keyword evidence="10 14" id="KW-1133">Transmembrane helix</keyword>
<evidence type="ECO:0000256" key="10">
    <source>
        <dbReference type="ARBA" id="ARBA00022989"/>
    </source>
</evidence>
<evidence type="ECO:0000313" key="16">
    <source>
        <dbReference type="EMBL" id="KAJ9168815.1"/>
    </source>
</evidence>
<feature type="transmembrane region" description="Helical" evidence="14">
    <location>
        <begin position="208"/>
        <end position="226"/>
    </location>
</feature>
<sequence length="274" mass="31380">MGRLAVAVIVSLWVLTEALTMITTPPGLCCLSLAYLACWFPGMYLVQKVSLFHEVCSAAMLRTMNVVLAVLWSIILYEIITYLRPTLDKGKATFLAVILALYPFLCGNFLYVLYGLAAFVAFVHWNGSVVLGAKEAHACSPHFAQIMYFSVVSTLATAPLHFFLSHVANVFHSFWKNRPLVFFSTAGGSYCWLPLSAFFQYLLVPFYIHAWFSIFNILDTIPFYFLMLNSHMRSNQSWIVIGLMRVVINIFIMMMLLFRPFHWNHEPAVQRFIW</sequence>
<name>A0ABQ9LNJ7_HEVBR</name>
<evidence type="ECO:0000313" key="17">
    <source>
        <dbReference type="Proteomes" id="UP001174677"/>
    </source>
</evidence>
<evidence type="ECO:0000256" key="8">
    <source>
        <dbReference type="ARBA" id="ARBA00022692"/>
    </source>
</evidence>
<comment type="pathway">
    <text evidence="2">Protein modification; protein glycosylation.</text>
</comment>
<dbReference type="InterPro" id="IPR016900">
    <property type="entry name" value="Alg10"/>
</dbReference>
<evidence type="ECO:0000256" key="11">
    <source>
        <dbReference type="ARBA" id="ARBA00023136"/>
    </source>
</evidence>
<proteinExistence type="inferred from homology"/>
<evidence type="ECO:0000256" key="5">
    <source>
        <dbReference type="ARBA" id="ARBA00018512"/>
    </source>
</evidence>
<keyword evidence="17" id="KW-1185">Reference proteome</keyword>
<evidence type="ECO:0000256" key="1">
    <source>
        <dbReference type="ARBA" id="ARBA00004477"/>
    </source>
</evidence>
<dbReference type="PANTHER" id="PTHR12989:SF10">
    <property type="entry name" value="DOL-P-GLC:GLC(2)MAN(9)GLCNAC(2)-PP-DOL ALPHA-1,2-GLUCOSYLTRANSFERASE-RELATED"/>
    <property type="match status" value="1"/>
</dbReference>
<evidence type="ECO:0000256" key="9">
    <source>
        <dbReference type="ARBA" id="ARBA00022824"/>
    </source>
</evidence>
<feature type="transmembrane region" description="Helical" evidence="14">
    <location>
        <begin position="180"/>
        <end position="202"/>
    </location>
</feature>
<gene>
    <name evidence="16" type="ORF">P3X46_020299</name>
</gene>
<protein>
    <recommendedName>
        <fullName evidence="5">Dol-P-Glc:Glc(2)Man(9)GlcNAc(2)-PP-Dol alpha-1,2-glucosyltransferase</fullName>
        <ecNumber evidence="4">2.4.1.256</ecNumber>
    </recommendedName>
</protein>
<keyword evidence="11 14" id="KW-0472">Membrane</keyword>
<evidence type="ECO:0000256" key="14">
    <source>
        <dbReference type="SAM" id="Phobius"/>
    </source>
</evidence>
<dbReference type="Proteomes" id="UP001174677">
    <property type="component" value="Chromosome 11"/>
</dbReference>
<dbReference type="EMBL" id="JARPOI010000011">
    <property type="protein sequence ID" value="KAJ9168815.1"/>
    <property type="molecule type" value="Genomic_DNA"/>
</dbReference>
<feature type="signal peptide" evidence="15">
    <location>
        <begin position="1"/>
        <end position="18"/>
    </location>
</feature>
<comment type="catalytic activity">
    <reaction evidence="13">
        <text>an alpha-D-Glc-(1-&gt;3)-alpha-D-Glc-(1-&gt;3)-alpha-D-Man-(1-&gt;2)-alpha-D-Man-(1-&gt;2)-alpha-D-Man-(1-&gt;3)-[alpha-D-Man-(1-&gt;2)-alpha-D-Man-(1-&gt;3)-[alpha-D-Man-(1-&gt;2)-alpha-D-Man-(1-&gt;6)]-alpha-D-Man-(1-&gt;6)]-beta-D-Man-(1-&gt;4)-beta-D-GlcNAc-(1-&gt;4)-alpha-D-GlcNAc-diphospho-di-trans,poly-cis-dolichol + a di-trans,poly-cis-dolichyl beta-D-glucosyl phosphate = a alpha-D-Glc-(1-&gt;2)-alpha-D-Glc-(1-&gt;3)-alpha-D-Glc-(1-&gt;3)-alpha-D-Man-(1-&gt;2)-alpha-D-Man-(1-&gt;2)-alpha-D-Man-(1-&gt;3)-[alpha-D-Man-(1-&gt;2)-alpha-D-Man-(1-&gt;3)-[alpha-D-Man-(1-&gt;2)-alpha-D-Man-(1-&gt;6)]-alpha-D-Man-(1-&gt;6)]-beta-D-Man-(1-&gt;4)-beta-D-GlcNAc-(1-&gt;4)-alpha-D-GlcNAc-diphospho-di-trans,poly-cis-dolichol + a di-trans,poly-cis-dolichyl phosphate + H(+)</text>
        <dbReference type="Rhea" id="RHEA:29543"/>
        <dbReference type="Rhea" id="RHEA-COMP:19498"/>
        <dbReference type="Rhea" id="RHEA-COMP:19502"/>
        <dbReference type="Rhea" id="RHEA-COMP:19512"/>
        <dbReference type="Rhea" id="RHEA-COMP:19522"/>
        <dbReference type="ChEBI" id="CHEBI:15378"/>
        <dbReference type="ChEBI" id="CHEBI:57525"/>
        <dbReference type="ChEBI" id="CHEBI:57683"/>
        <dbReference type="ChEBI" id="CHEBI:132522"/>
        <dbReference type="ChEBI" id="CHEBI:132523"/>
        <dbReference type="EC" id="2.4.1.256"/>
    </reaction>
    <physiologicalReaction direction="left-to-right" evidence="13">
        <dbReference type="Rhea" id="RHEA:29544"/>
    </physiologicalReaction>
</comment>
<feature type="chain" id="PRO_5045083859" description="Dol-P-Glc:Glc(2)Man(9)GlcNAc(2)-PP-Dol alpha-1,2-glucosyltransferase" evidence="15">
    <location>
        <begin position="19"/>
        <end position="274"/>
    </location>
</feature>
<feature type="transmembrane region" description="Helical" evidence="14">
    <location>
        <begin position="92"/>
        <end position="125"/>
    </location>
</feature>
<comment type="caution">
    <text evidence="16">The sequence shown here is derived from an EMBL/GenBank/DDBJ whole genome shotgun (WGS) entry which is preliminary data.</text>
</comment>
<comment type="subcellular location">
    <subcellularLocation>
        <location evidence="1">Endoplasmic reticulum membrane</location>
        <topology evidence="1">Multi-pass membrane protein</topology>
    </subcellularLocation>
</comment>
<dbReference type="Pfam" id="PF04922">
    <property type="entry name" value="DIE2_ALG10"/>
    <property type="match status" value="1"/>
</dbReference>
<reference evidence="16" key="1">
    <citation type="journal article" date="2023" name="Plant Biotechnol. J.">
        <title>Chromosome-level wild Hevea brasiliensis genome provides new tools for genomic-assisted breeding and valuable loci to elevate rubber yield.</title>
        <authorList>
            <person name="Cheng H."/>
            <person name="Song X."/>
            <person name="Hu Y."/>
            <person name="Wu T."/>
            <person name="Yang Q."/>
            <person name="An Z."/>
            <person name="Feng S."/>
            <person name="Deng Z."/>
            <person name="Wu W."/>
            <person name="Zeng X."/>
            <person name="Tu M."/>
            <person name="Wang X."/>
            <person name="Huang H."/>
        </authorList>
    </citation>
    <scope>NUCLEOTIDE SEQUENCE</scope>
    <source>
        <strain evidence="16">MT/VB/25A 57/8</strain>
    </source>
</reference>
<comment type="function">
    <text evidence="12">Dol-P-Glc:Glc(2)Man(9)GlcNAc(2)-PP-Dol alpha-1,2-glucosyltransferase that operates in the biosynthetic pathway of dolichol-linked oligosaccharides, the glycan precursors employed in protein asparagine (N)-glycosylation. The assembly of dolichol-linked oligosaccharides begins on the cytosolic side of the endoplasmic reticulum membrane and finishes in its lumen. The sequential addition of sugars to dolichol pyrophosphate produces dolichol-linked oligosaccharides containing fourteen sugars, including two GlcNAcs, nine mannoses and three glucoses. Once assembled, the oligosaccharide is transferred from the lipid to nascent proteins by oligosaccharyltransferases. In the lumen of the endoplasmic reticulum, adds the third and last glucose residue from dolichyl phosphate glucose (Dol-P-Glc) onto the lipid-linked oligosaccharide intermediate Glc(2)Man(9)GlcNAc(2)-PP-Dol to produce Glc(3)Man(9)GlcNAc(2)-PP-Dol.</text>
</comment>
<dbReference type="PANTHER" id="PTHR12989">
    <property type="entry name" value="ALPHA-1,2-GLUCOSYLTRANSFERASE ALG10"/>
    <property type="match status" value="1"/>
</dbReference>
<evidence type="ECO:0000256" key="13">
    <source>
        <dbReference type="ARBA" id="ARBA00048064"/>
    </source>
</evidence>
<evidence type="ECO:0000256" key="7">
    <source>
        <dbReference type="ARBA" id="ARBA00022679"/>
    </source>
</evidence>
<evidence type="ECO:0000256" key="15">
    <source>
        <dbReference type="SAM" id="SignalP"/>
    </source>
</evidence>
<keyword evidence="15" id="KW-0732">Signal</keyword>
<accession>A0ABQ9LNJ7</accession>
<feature type="transmembrane region" description="Helical" evidence="14">
    <location>
        <begin position="58"/>
        <end position="80"/>
    </location>
</feature>
<dbReference type="EC" id="2.4.1.256" evidence="4"/>
<evidence type="ECO:0000256" key="2">
    <source>
        <dbReference type="ARBA" id="ARBA00004922"/>
    </source>
</evidence>
<evidence type="ECO:0000256" key="4">
    <source>
        <dbReference type="ARBA" id="ARBA00011967"/>
    </source>
</evidence>
<evidence type="ECO:0000256" key="12">
    <source>
        <dbReference type="ARBA" id="ARBA00044727"/>
    </source>
</evidence>
<comment type="similarity">
    <text evidence="3">Belongs to the ALG10 glucosyltransferase family.</text>
</comment>